<dbReference type="Gene3D" id="3.30.1330.60">
    <property type="entry name" value="OmpA-like domain"/>
    <property type="match status" value="1"/>
</dbReference>
<proteinExistence type="predicted"/>
<evidence type="ECO:0000256" key="2">
    <source>
        <dbReference type="ARBA" id="ARBA00023136"/>
    </source>
</evidence>
<keyword evidence="2 4" id="KW-0472">Membrane</keyword>
<feature type="region of interest" description="Disordered" evidence="5">
    <location>
        <begin position="179"/>
        <end position="215"/>
    </location>
</feature>
<dbReference type="PRINTS" id="PR01021">
    <property type="entry name" value="OMPADOMAIN"/>
</dbReference>
<dbReference type="Gene3D" id="4.10.1080.10">
    <property type="entry name" value="TSP type-3 repeat"/>
    <property type="match status" value="1"/>
</dbReference>
<dbReference type="SUPFAM" id="SSF103088">
    <property type="entry name" value="OmpA-like"/>
    <property type="match status" value="1"/>
</dbReference>
<dbReference type="PANTHER" id="PTHR30329">
    <property type="entry name" value="STATOR ELEMENT OF FLAGELLAR MOTOR COMPLEX"/>
    <property type="match status" value="1"/>
</dbReference>
<evidence type="ECO:0000259" key="6">
    <source>
        <dbReference type="PROSITE" id="PS51123"/>
    </source>
</evidence>
<evidence type="ECO:0000256" key="4">
    <source>
        <dbReference type="PROSITE-ProRule" id="PRU00473"/>
    </source>
</evidence>
<comment type="subcellular location">
    <subcellularLocation>
        <location evidence="1">Cell outer membrane</location>
    </subcellularLocation>
</comment>
<dbReference type="PANTHER" id="PTHR30329:SF21">
    <property type="entry name" value="LIPOPROTEIN YIAD-RELATED"/>
    <property type="match status" value="1"/>
</dbReference>
<feature type="region of interest" description="Disordered" evidence="5">
    <location>
        <begin position="1"/>
        <end position="90"/>
    </location>
</feature>
<protein>
    <submittedName>
        <fullName evidence="7">OmpA family protein</fullName>
    </submittedName>
</protein>
<dbReference type="InterPro" id="IPR036737">
    <property type="entry name" value="OmpA-like_sf"/>
</dbReference>
<dbReference type="CDD" id="cd07185">
    <property type="entry name" value="OmpA_C-like"/>
    <property type="match status" value="1"/>
</dbReference>
<dbReference type="InterPro" id="IPR050330">
    <property type="entry name" value="Bact_OuterMem_StrucFunc"/>
</dbReference>
<evidence type="ECO:0000313" key="8">
    <source>
        <dbReference type="Proteomes" id="UP001251857"/>
    </source>
</evidence>
<evidence type="ECO:0000256" key="1">
    <source>
        <dbReference type="ARBA" id="ARBA00004442"/>
    </source>
</evidence>
<dbReference type="PROSITE" id="PS01068">
    <property type="entry name" value="OMPA_1"/>
    <property type="match status" value="1"/>
</dbReference>
<evidence type="ECO:0000256" key="3">
    <source>
        <dbReference type="ARBA" id="ARBA00023237"/>
    </source>
</evidence>
<organism evidence="7 8">
    <name type="scientific">Spectribacter hydrogenoxidans</name>
    <dbReference type="NCBI Taxonomy" id="3075608"/>
    <lineage>
        <taxon>Bacteria</taxon>
        <taxon>Pseudomonadati</taxon>
        <taxon>Pseudomonadota</taxon>
        <taxon>Gammaproteobacteria</taxon>
        <taxon>Salinisphaerales</taxon>
        <taxon>Salinisphaeraceae</taxon>
        <taxon>Spectribacter</taxon>
    </lineage>
</organism>
<reference evidence="7 8" key="1">
    <citation type="submission" date="2023-09" db="EMBL/GenBank/DDBJ databases">
        <authorList>
            <person name="Rey-Velasco X."/>
        </authorList>
    </citation>
    <scope>NUCLEOTIDE SEQUENCE [LARGE SCALE GENOMIC DNA]</scope>
    <source>
        <strain evidence="7 8">W335</strain>
    </source>
</reference>
<feature type="domain" description="OmpA-like" evidence="6">
    <location>
        <begin position="93"/>
        <end position="215"/>
    </location>
</feature>
<dbReference type="InterPro" id="IPR006664">
    <property type="entry name" value="OMP_bac"/>
</dbReference>
<dbReference type="Proteomes" id="UP001251857">
    <property type="component" value="Unassembled WGS sequence"/>
</dbReference>
<dbReference type="Pfam" id="PF00691">
    <property type="entry name" value="OmpA"/>
    <property type="match status" value="1"/>
</dbReference>
<dbReference type="SUPFAM" id="SSF103647">
    <property type="entry name" value="TSP type-3 repeat"/>
    <property type="match status" value="1"/>
</dbReference>
<gene>
    <name evidence="7" type="ORF">RM532_08430</name>
</gene>
<evidence type="ECO:0000313" key="7">
    <source>
        <dbReference type="EMBL" id="MDT0634986.1"/>
    </source>
</evidence>
<sequence length="215" mass="22861">MGLPATSALADDHSGGDGAYWTNPDGDVWMNADGECWYTPNAPKEAPREECGDKVAQAEPEPKDSDGDGVIDANDECPGTPAGTEVDATGCPVEKDAPIVLKGVKFEFNSATLTAGAESRLDNVVNALKSSQDFDVRIEGHTDSIGSNEYNLDLSQDRADSVKAYLVDNGIRASRLVTRGFGETRPVAPNTKPDGSDNPAGRAENRRVELHVIDE</sequence>
<comment type="caution">
    <text evidence="7">The sequence shown here is derived from an EMBL/GenBank/DDBJ whole genome shotgun (WGS) entry which is preliminary data.</text>
</comment>
<dbReference type="InterPro" id="IPR028974">
    <property type="entry name" value="TSP_type-3_rpt"/>
</dbReference>
<keyword evidence="3" id="KW-0998">Cell outer membrane</keyword>
<accession>A0ABU3C0T5</accession>
<name>A0ABU3C0T5_9GAMM</name>
<keyword evidence="8" id="KW-1185">Reference proteome</keyword>
<feature type="compositionally biased region" description="Basic and acidic residues" evidence="5">
    <location>
        <begin position="203"/>
        <end position="215"/>
    </location>
</feature>
<dbReference type="PROSITE" id="PS51123">
    <property type="entry name" value="OMPA_2"/>
    <property type="match status" value="1"/>
</dbReference>
<dbReference type="InterPro" id="IPR006690">
    <property type="entry name" value="OMPA-like_CS"/>
</dbReference>
<dbReference type="EMBL" id="JAVRIB010000007">
    <property type="protein sequence ID" value="MDT0634986.1"/>
    <property type="molecule type" value="Genomic_DNA"/>
</dbReference>
<evidence type="ECO:0000256" key="5">
    <source>
        <dbReference type="SAM" id="MobiDB-lite"/>
    </source>
</evidence>
<dbReference type="InterPro" id="IPR006665">
    <property type="entry name" value="OmpA-like"/>
</dbReference>
<dbReference type="RefSeq" id="WP_311652824.1">
    <property type="nucleotide sequence ID" value="NZ_JAVRIB010000007.1"/>
</dbReference>